<evidence type="ECO:0000256" key="1">
    <source>
        <dbReference type="SAM" id="MobiDB-lite"/>
    </source>
</evidence>
<dbReference type="EMBL" id="JAPEUY010000007">
    <property type="protein sequence ID" value="KAJ4371097.1"/>
    <property type="molecule type" value="Genomic_DNA"/>
</dbReference>
<name>A0A9W8Y8Y8_9PLEO</name>
<feature type="compositionally biased region" description="Basic and acidic residues" evidence="1">
    <location>
        <begin position="435"/>
        <end position="445"/>
    </location>
</feature>
<reference evidence="2" key="1">
    <citation type="submission" date="2022-10" db="EMBL/GenBank/DDBJ databases">
        <title>Tapping the CABI collections for fungal endophytes: first genome assemblies for Collariella, Neodidymelliopsis, Ascochyta clinopodiicola, Didymella pomorum, Didymosphaeria variabile, Neocosmospora piperis and Neocucurbitaria cava.</title>
        <authorList>
            <person name="Hill R."/>
        </authorList>
    </citation>
    <scope>NUCLEOTIDE SEQUENCE</scope>
    <source>
        <strain evidence="2">IMI 356814</strain>
    </source>
</reference>
<feature type="compositionally biased region" description="Polar residues" evidence="1">
    <location>
        <begin position="31"/>
        <end position="49"/>
    </location>
</feature>
<accession>A0A9W8Y8Y8</accession>
<evidence type="ECO:0000313" key="2">
    <source>
        <dbReference type="EMBL" id="KAJ4371097.1"/>
    </source>
</evidence>
<gene>
    <name evidence="2" type="ORF">N0V83_004313</name>
</gene>
<dbReference type="AlphaFoldDB" id="A0A9W8Y8Y8"/>
<evidence type="ECO:0000313" key="3">
    <source>
        <dbReference type="Proteomes" id="UP001140560"/>
    </source>
</evidence>
<dbReference type="Proteomes" id="UP001140560">
    <property type="component" value="Unassembled WGS sequence"/>
</dbReference>
<protein>
    <submittedName>
        <fullName evidence="2">Uncharacterized protein</fullName>
    </submittedName>
</protein>
<feature type="region of interest" description="Disordered" evidence="1">
    <location>
        <begin position="28"/>
        <end position="49"/>
    </location>
</feature>
<organism evidence="2 3">
    <name type="scientific">Neocucurbitaria cava</name>
    <dbReference type="NCBI Taxonomy" id="798079"/>
    <lineage>
        <taxon>Eukaryota</taxon>
        <taxon>Fungi</taxon>
        <taxon>Dikarya</taxon>
        <taxon>Ascomycota</taxon>
        <taxon>Pezizomycotina</taxon>
        <taxon>Dothideomycetes</taxon>
        <taxon>Pleosporomycetidae</taxon>
        <taxon>Pleosporales</taxon>
        <taxon>Pleosporineae</taxon>
        <taxon>Cucurbitariaceae</taxon>
        <taxon>Neocucurbitaria</taxon>
    </lineage>
</organism>
<dbReference type="OrthoDB" id="3800368at2759"/>
<proteinExistence type="predicted"/>
<comment type="caution">
    <text evidence="2">The sequence shown here is derived from an EMBL/GenBank/DDBJ whole genome shotgun (WGS) entry which is preliminary data.</text>
</comment>
<feature type="region of interest" description="Disordered" evidence="1">
    <location>
        <begin position="111"/>
        <end position="144"/>
    </location>
</feature>
<keyword evidence="3" id="KW-1185">Reference proteome</keyword>
<feature type="region of interest" description="Disordered" evidence="1">
    <location>
        <begin position="359"/>
        <end position="380"/>
    </location>
</feature>
<feature type="region of interest" description="Disordered" evidence="1">
    <location>
        <begin position="426"/>
        <end position="472"/>
    </location>
</feature>
<sequence>MSRYAALGLNGKPAHVREESNMSLRSILDSLPSSPEHPTNLQRTGQRTSVSVDEDLAELEEMMLHAHGETRHANLNTVSTDSQQLFKNRKSRFTTGWLSESGWQDIRNTNWDVQQTGGRPNGQRGATDKGVNSADLEGDGDESAPLLNEKYFDYEGYLDHLSGNSPGNIIRNAFEGRGRVGAKTSHSFIQTIHGKLPDRTVNIIQTTPKVSLSTSEVTVINEAVEASAGDGTGKWEVEGGDTDTVRIGTAAPEKLTIRLRNADSRGVKTLAFRKFPHEEIEWSNKAHIQEISKWRSQTFRRHGIAPKSLYMPYSPEEDAWLVLYHKKLKATVEAGNIVKLPGPVPTTEAFNRFFEGKVQKDGDGIDQPPHPAREETSIKGKISKKGSVVWRLRDVTRRLLEAKHGGKLYVPVITEDELRRYQQDGSVTIGGSNEGEVKAAPRVEVRTVGSSLKRKREEEDGGPATKRPRSTS</sequence>